<dbReference type="Proteomes" id="UP000250462">
    <property type="component" value="Unassembled WGS sequence"/>
</dbReference>
<dbReference type="EMBL" id="QMIG01000027">
    <property type="protein sequence ID" value="RAW10269.1"/>
    <property type="molecule type" value="Genomic_DNA"/>
</dbReference>
<protein>
    <recommendedName>
        <fullName evidence="5">Cell wall-binding repeat 2 family protein</fullName>
    </recommendedName>
</protein>
<dbReference type="AlphaFoldDB" id="A0A329QEY6"/>
<feature type="region of interest" description="Disordered" evidence="1">
    <location>
        <begin position="251"/>
        <end position="298"/>
    </location>
</feature>
<feature type="compositionally biased region" description="Low complexity" evidence="1">
    <location>
        <begin position="144"/>
        <end position="174"/>
    </location>
</feature>
<feature type="region of interest" description="Disordered" evidence="1">
    <location>
        <begin position="25"/>
        <end position="67"/>
    </location>
</feature>
<feature type="signal peptide" evidence="2">
    <location>
        <begin position="1"/>
        <end position="21"/>
    </location>
</feature>
<evidence type="ECO:0000313" key="4">
    <source>
        <dbReference type="Proteomes" id="UP000250462"/>
    </source>
</evidence>
<evidence type="ECO:0008006" key="5">
    <source>
        <dbReference type="Google" id="ProtNLM"/>
    </source>
</evidence>
<feature type="chain" id="PRO_5039018813" description="Cell wall-binding repeat 2 family protein" evidence="2">
    <location>
        <begin position="22"/>
        <end position="637"/>
    </location>
</feature>
<gene>
    <name evidence="3" type="ORF">DPM12_19055</name>
</gene>
<keyword evidence="4" id="KW-1185">Reference proteome</keyword>
<comment type="caution">
    <text evidence="3">The sequence shown here is derived from an EMBL/GenBank/DDBJ whole genome shotgun (WGS) entry which is preliminary data.</text>
</comment>
<evidence type="ECO:0000256" key="1">
    <source>
        <dbReference type="SAM" id="MobiDB-lite"/>
    </source>
</evidence>
<keyword evidence="2" id="KW-0732">Signal</keyword>
<organism evidence="3 4">
    <name type="scientific">Phytoactinopolyspora halophila</name>
    <dbReference type="NCBI Taxonomy" id="1981511"/>
    <lineage>
        <taxon>Bacteria</taxon>
        <taxon>Bacillati</taxon>
        <taxon>Actinomycetota</taxon>
        <taxon>Actinomycetes</taxon>
        <taxon>Jiangellales</taxon>
        <taxon>Jiangellaceae</taxon>
        <taxon>Phytoactinopolyspora</taxon>
    </lineage>
</organism>
<evidence type="ECO:0000256" key="2">
    <source>
        <dbReference type="SAM" id="SignalP"/>
    </source>
</evidence>
<feature type="region of interest" description="Disordered" evidence="1">
    <location>
        <begin position="122"/>
        <end position="191"/>
    </location>
</feature>
<accession>A0A329QEY6</accession>
<evidence type="ECO:0000313" key="3">
    <source>
        <dbReference type="EMBL" id="RAW10269.1"/>
    </source>
</evidence>
<name>A0A329QEY6_9ACTN</name>
<reference evidence="3 4" key="1">
    <citation type="submission" date="2018-06" db="EMBL/GenBank/DDBJ databases">
        <title>Phytoactinopolyspora halophila sp. nov., a novel halophilic actinomycete isolated from a saline soil in China.</title>
        <authorList>
            <person name="Tang S.-K."/>
        </authorList>
    </citation>
    <scope>NUCLEOTIDE SEQUENCE [LARGE SCALE GENOMIC DNA]</scope>
    <source>
        <strain evidence="3 4">YIM 96934</strain>
    </source>
</reference>
<feature type="compositionally biased region" description="Polar residues" evidence="1">
    <location>
        <begin position="127"/>
        <end position="139"/>
    </location>
</feature>
<sequence>MTVTQWTRTVVVMAWVWAGLAAGCSGSPEGEEAPDGAPPGEEGTAETEEPARSATSMPAAGGDDVTVLSTDDGAEQAIAMSEAIYDHAPVVLLAEEDELASQAAAAPVAVALGVPLLLVPDTGDGTGSSQENADSSNGGETADDAGTSGDDAGTSGDDAGTSGASSNDAGASGDDAVETSAVENEIGRLDAEAILTFGAEATRRAEEMEQADIVVEAPSDRDELAEVSGVQLHGERDVTQDDLVAAVAASEADGVQRLVVDGAEPPESSPTTQGSEDDAASGGDGTTLPAMTPPEPLDDLTVLAAPEAEGTATVATARASGARVLVTEESDPRADGELIDELAESPAGPTMAIGSEFESAERLRARLDVAATGAELPGGGQVLLPHRRFIALYGTPRSAAMGALGEQSMDETFERAEEVAAEYEPVVDEPVVPTLELITTIAHTEPGPEGAYSLTTPVSEVRPWVDAAAEAGVYVVLDLQPGRTDFLTQAREYEELLAEPHVGLALDPEWRIGEGQRHLEQIGSVDAEEINEVAEWLAELTAEHQLPQKLLVLHQFKLSMIDNRDEVDTSHDELAVLIHADGFGTPDLKFETWNRLRADAPDDVWWGWKNFYDEDTPTFTPAETMDIDPAPWFVSYQ</sequence>
<proteinExistence type="predicted"/>